<evidence type="ECO:0000313" key="3">
    <source>
        <dbReference type="Proteomes" id="UP001432000"/>
    </source>
</evidence>
<proteinExistence type="predicted"/>
<dbReference type="PANTHER" id="PTHR40254">
    <property type="entry name" value="BLR0577 PROTEIN"/>
    <property type="match status" value="1"/>
</dbReference>
<dbReference type="InterPro" id="IPR052189">
    <property type="entry name" value="L-asp_N-monooxygenase_NS-form"/>
</dbReference>
<dbReference type="PANTHER" id="PTHR40254:SF1">
    <property type="entry name" value="BLR0577 PROTEIN"/>
    <property type="match status" value="1"/>
</dbReference>
<dbReference type="InterPro" id="IPR038732">
    <property type="entry name" value="HpyO/CreE_NAD-binding"/>
</dbReference>
<sequence>MAGRTGHLSSGGNVTALTPGTGAGGDMGSIAIVGCGAAGTALIVHLAERQWKGIDRILIIDPRLPASGIAFDRDEEYLLCNTSVGVNSLIPREPDHLRKWLMRNPVCTARWGVPSTGITEHSYLPRGLFLAYLAEYFHSALAHAQSRGVYVDHVPASARAIESTISGVDVVTDRGETYPVDEAVVCTGLHPSVQTLRRQKVAHGRLWGAYETPRHVAELDRAKRVLVLGMRQSAIDAAQMVHEFNPDAEVTMASRTGRLPAVRTEMKESPSTVITTATVIDRLGPGLPGAVMRWRHLLKEQLRLHDPLGSLFPTRGTTASEQLRNDLDHARSTRPAWQRIDRNAVTVANAVWPHTPPEQRRELAIWFNRFVLRYVSAIPGSVADRLIASEEQQRLSYVRAGDALTFDHSSVRLASENGPLTFDVAIDATGLSAEPGNIRSSESRPPDPRIHRIGPAAVGQLAIPNYFNASARQAASLADDLTRQTISTCIGTMT</sequence>
<gene>
    <name evidence="2" type="ORF">WDS16_06220</name>
</gene>
<reference evidence="2 3" key="1">
    <citation type="submission" date="2024-03" db="EMBL/GenBank/DDBJ databases">
        <title>Natural products discovery in diverse microorganisms through a two-stage MS feature dereplication strategy.</title>
        <authorList>
            <person name="Zhang R."/>
        </authorList>
    </citation>
    <scope>NUCLEOTIDE SEQUENCE [LARGE SCALE GENOMIC DNA]</scope>
    <source>
        <strain evidence="2 3">18930</strain>
    </source>
</reference>
<organism evidence="2 3">
    <name type="scientific">Rhodococcus sovatensis</name>
    <dbReference type="NCBI Taxonomy" id="1805840"/>
    <lineage>
        <taxon>Bacteria</taxon>
        <taxon>Bacillati</taxon>
        <taxon>Actinomycetota</taxon>
        <taxon>Actinomycetes</taxon>
        <taxon>Mycobacteriales</taxon>
        <taxon>Nocardiaceae</taxon>
        <taxon>Rhodococcus</taxon>
    </lineage>
</organism>
<protein>
    <submittedName>
        <fullName evidence="2">FAD/NAD(P)-binding protein</fullName>
    </submittedName>
</protein>
<dbReference type="InterPro" id="IPR036188">
    <property type="entry name" value="FAD/NAD-bd_sf"/>
</dbReference>
<dbReference type="Gene3D" id="3.50.50.60">
    <property type="entry name" value="FAD/NAD(P)-binding domain"/>
    <property type="match status" value="1"/>
</dbReference>
<feature type="domain" description="FAD-dependent urate hydroxylase HpyO/Asp monooxygenase CreE-like FAD/NAD(P)-binding" evidence="1">
    <location>
        <begin position="31"/>
        <end position="188"/>
    </location>
</feature>
<keyword evidence="3" id="KW-1185">Reference proteome</keyword>
<dbReference type="EMBL" id="CP147846">
    <property type="protein sequence ID" value="WXG70114.1"/>
    <property type="molecule type" value="Genomic_DNA"/>
</dbReference>
<name>A0ABZ2PM80_9NOCA</name>
<dbReference type="SUPFAM" id="SSF51905">
    <property type="entry name" value="FAD/NAD(P)-binding domain"/>
    <property type="match status" value="1"/>
</dbReference>
<accession>A0ABZ2PM80</accession>
<dbReference type="RefSeq" id="WP_338891303.1">
    <property type="nucleotide sequence ID" value="NZ_CP147846.1"/>
</dbReference>
<dbReference type="Proteomes" id="UP001432000">
    <property type="component" value="Chromosome"/>
</dbReference>
<dbReference type="Pfam" id="PF13454">
    <property type="entry name" value="NAD_binding_9"/>
    <property type="match status" value="1"/>
</dbReference>
<evidence type="ECO:0000259" key="1">
    <source>
        <dbReference type="Pfam" id="PF13454"/>
    </source>
</evidence>
<evidence type="ECO:0000313" key="2">
    <source>
        <dbReference type="EMBL" id="WXG70114.1"/>
    </source>
</evidence>